<accession>A0A7X6DBL8</accession>
<dbReference type="RefSeq" id="WP_167808121.1">
    <property type="nucleotide sequence ID" value="NZ_JAAVMB010000019.1"/>
</dbReference>
<dbReference type="EMBL" id="JAAVMB010000019">
    <property type="protein sequence ID" value="NKC69078.1"/>
    <property type="molecule type" value="Genomic_DNA"/>
</dbReference>
<sequence>MARRNVYMTGETQIQVEKYMSENNVETHTEAVRKIVAEHHDEKLKQETELSIKLKSIDKNVEVLTHLVVFMAESMSAVKHDKRFSTLYEEALQARERDIKRHVSDSELMFNE</sequence>
<organism evidence="1 2">
    <name type="scientific">Vagococcus fluvialis</name>
    <dbReference type="NCBI Taxonomy" id="2738"/>
    <lineage>
        <taxon>Bacteria</taxon>
        <taxon>Bacillati</taxon>
        <taxon>Bacillota</taxon>
        <taxon>Bacilli</taxon>
        <taxon>Lactobacillales</taxon>
        <taxon>Enterococcaceae</taxon>
        <taxon>Vagococcus</taxon>
    </lineage>
</organism>
<protein>
    <submittedName>
        <fullName evidence="1">Uncharacterized protein</fullName>
    </submittedName>
</protein>
<gene>
    <name evidence="1" type="ORF">HED35_13355</name>
</gene>
<comment type="caution">
    <text evidence="1">The sequence shown here is derived from an EMBL/GenBank/DDBJ whole genome shotgun (WGS) entry which is preliminary data.</text>
</comment>
<dbReference type="AlphaFoldDB" id="A0A7X6DBL8"/>
<proteinExistence type="predicted"/>
<evidence type="ECO:0000313" key="2">
    <source>
        <dbReference type="Proteomes" id="UP000521358"/>
    </source>
</evidence>
<evidence type="ECO:0000313" key="1">
    <source>
        <dbReference type="EMBL" id="NKC69078.1"/>
    </source>
</evidence>
<dbReference type="Proteomes" id="UP000521358">
    <property type="component" value="Unassembled WGS sequence"/>
</dbReference>
<name>A0A7X6DBL8_9ENTE</name>
<reference evidence="1 2" key="1">
    <citation type="submission" date="2020-03" db="EMBL/GenBank/DDBJ databases">
        <title>Bacterial samples isolated from urine from healthy bovine heifers (Gyr breed).</title>
        <authorList>
            <person name="Giannattasio-Ferraz S."/>
            <person name="Maskeri L."/>
            <person name="Penido A."/>
            <person name="Barbosa-Stancioli E.F."/>
            <person name="Putonti C."/>
        </authorList>
    </citation>
    <scope>NUCLEOTIDE SEQUENCE [LARGE SCALE GENOMIC DNA]</scope>
    <source>
        <strain evidence="1 2">UFMG-H7</strain>
    </source>
</reference>